<dbReference type="SUPFAM" id="SSF55486">
    <property type="entry name" value="Metalloproteases ('zincins'), catalytic domain"/>
    <property type="match status" value="1"/>
</dbReference>
<keyword evidence="3" id="KW-1185">Reference proteome</keyword>
<sequence>MKTKALFTILILLYLTLNALASVLPIPRHVQLSKRGVNTNFNNFEHFEFPNLSQQDLQNLFQSDMNNAAALAFSATAQLNQQNVATTPEFQRWFGANSNGRVNQILQGYQNIVHLFSLGNTRSIPGFPGRTTKPTPTAEIS</sequence>
<keyword evidence="1" id="KW-0732">Signal</keyword>
<proteinExistence type="predicted"/>
<organism evidence="2 3">
    <name type="scientific">Lepraria finkii</name>
    <dbReference type="NCBI Taxonomy" id="1340010"/>
    <lineage>
        <taxon>Eukaryota</taxon>
        <taxon>Fungi</taxon>
        <taxon>Dikarya</taxon>
        <taxon>Ascomycota</taxon>
        <taxon>Pezizomycotina</taxon>
        <taxon>Lecanoromycetes</taxon>
        <taxon>OSLEUM clade</taxon>
        <taxon>Lecanoromycetidae</taxon>
        <taxon>Lecanorales</taxon>
        <taxon>Lecanorineae</taxon>
        <taxon>Stereocaulaceae</taxon>
        <taxon>Lepraria</taxon>
    </lineage>
</organism>
<gene>
    <name evidence="2" type="ORF">ABVK25_010333</name>
</gene>
<dbReference type="InterPro" id="IPR024079">
    <property type="entry name" value="MetalloPept_cat_dom_sf"/>
</dbReference>
<evidence type="ECO:0000313" key="2">
    <source>
        <dbReference type="EMBL" id="KAL2049429.1"/>
    </source>
</evidence>
<protein>
    <submittedName>
        <fullName evidence="2">Uncharacterized protein</fullName>
    </submittedName>
</protein>
<comment type="caution">
    <text evidence="2">The sequence shown here is derived from an EMBL/GenBank/DDBJ whole genome shotgun (WGS) entry which is preliminary data.</text>
</comment>
<dbReference type="EMBL" id="JBHFEH010000064">
    <property type="protein sequence ID" value="KAL2049429.1"/>
    <property type="molecule type" value="Genomic_DNA"/>
</dbReference>
<evidence type="ECO:0000256" key="1">
    <source>
        <dbReference type="SAM" id="SignalP"/>
    </source>
</evidence>
<dbReference type="Proteomes" id="UP001590951">
    <property type="component" value="Unassembled WGS sequence"/>
</dbReference>
<name>A0ABR4AXN9_9LECA</name>
<feature type="chain" id="PRO_5046735003" evidence="1">
    <location>
        <begin position="22"/>
        <end position="141"/>
    </location>
</feature>
<reference evidence="2 3" key="1">
    <citation type="submission" date="2024-09" db="EMBL/GenBank/DDBJ databases">
        <title>Rethinking Asexuality: The Enigmatic Case of Functional Sexual Genes in Lepraria (Stereocaulaceae).</title>
        <authorList>
            <person name="Doellman M."/>
            <person name="Sun Y."/>
            <person name="Barcenas-Pena A."/>
            <person name="Lumbsch H.T."/>
            <person name="Grewe F."/>
        </authorList>
    </citation>
    <scope>NUCLEOTIDE SEQUENCE [LARGE SCALE GENOMIC DNA]</scope>
    <source>
        <strain evidence="2 3">Grewe 0041</strain>
    </source>
</reference>
<dbReference type="Gene3D" id="3.40.390.10">
    <property type="entry name" value="Collagenase (Catalytic Domain)"/>
    <property type="match status" value="1"/>
</dbReference>
<evidence type="ECO:0000313" key="3">
    <source>
        <dbReference type="Proteomes" id="UP001590951"/>
    </source>
</evidence>
<feature type="signal peptide" evidence="1">
    <location>
        <begin position="1"/>
        <end position="21"/>
    </location>
</feature>
<accession>A0ABR4AXN9</accession>